<proteinExistence type="predicted"/>
<dbReference type="RefSeq" id="WP_126420706.1">
    <property type="nucleotide sequence ID" value="NZ_AP019367.1"/>
</dbReference>
<keyword evidence="3" id="KW-1185">Reference proteome</keyword>
<gene>
    <name evidence="2" type="ORF">Pcatena_01220</name>
</gene>
<dbReference type="EMBL" id="AP019367">
    <property type="protein sequence ID" value="BBH49535.1"/>
    <property type="molecule type" value="Genomic_DNA"/>
</dbReference>
<keyword evidence="1" id="KW-0472">Membrane</keyword>
<dbReference type="Proteomes" id="UP000273154">
    <property type="component" value="Chromosome"/>
</dbReference>
<evidence type="ECO:0000256" key="1">
    <source>
        <dbReference type="SAM" id="Phobius"/>
    </source>
</evidence>
<accession>A0A3G9KA51</accession>
<keyword evidence="1" id="KW-1133">Transmembrane helix</keyword>
<evidence type="ECO:0000313" key="3">
    <source>
        <dbReference type="Proteomes" id="UP000273154"/>
    </source>
</evidence>
<keyword evidence="1" id="KW-0812">Transmembrane</keyword>
<dbReference type="OrthoDB" id="9824193at2"/>
<name>A0A3G9KA51_9ACTN</name>
<organism evidence="2 3">
    <name type="scientific">Parolsenella catena</name>
    <dbReference type="NCBI Taxonomy" id="2003188"/>
    <lineage>
        <taxon>Bacteria</taxon>
        <taxon>Bacillati</taxon>
        <taxon>Actinomycetota</taxon>
        <taxon>Coriobacteriia</taxon>
        <taxon>Coriobacteriales</taxon>
        <taxon>Atopobiaceae</taxon>
        <taxon>Parolsenella</taxon>
    </lineage>
</organism>
<evidence type="ECO:0000313" key="2">
    <source>
        <dbReference type="EMBL" id="BBH49535.1"/>
    </source>
</evidence>
<dbReference type="KEGG" id="pcat:Pcatena_01220"/>
<feature type="transmembrane region" description="Helical" evidence="1">
    <location>
        <begin position="43"/>
        <end position="61"/>
    </location>
</feature>
<dbReference type="GeneID" id="88848264"/>
<protein>
    <recommendedName>
        <fullName evidence="4">YcxB-like protein domain-containing protein</fullName>
    </recommendedName>
</protein>
<feature type="transmembrane region" description="Helical" evidence="1">
    <location>
        <begin position="67"/>
        <end position="85"/>
    </location>
</feature>
<evidence type="ECO:0008006" key="4">
    <source>
        <dbReference type="Google" id="ProtNLM"/>
    </source>
</evidence>
<dbReference type="AlphaFoldDB" id="A0A3G9KA51"/>
<reference evidence="3" key="1">
    <citation type="submission" date="2018-11" db="EMBL/GenBank/DDBJ databases">
        <title>Comparative genomics of Parolsenella catena and Libanicoccus massiliensis: Reclassification of Libanicoccus massiliensis as Parolsenella massiliensis comb. nov.</title>
        <authorList>
            <person name="Sakamoto M."/>
            <person name="Ikeyama N."/>
            <person name="Murakami T."/>
            <person name="Mori H."/>
            <person name="Yuki M."/>
            <person name="Ohkuma M."/>
        </authorList>
    </citation>
    <scope>NUCLEOTIDE SEQUENCE [LARGE SCALE GENOMIC DNA]</scope>
    <source>
        <strain evidence="3">JCM 31932</strain>
    </source>
</reference>
<sequence length="186" mass="20024">MAKATNKTETSLDKPLFSLSYDLSAQLTDEAARLLAGDKTRNPASVTSYAVLVLIVIAALAPATKGNAPLLVGMVVVEVILWGLADRWPQVQLRKLRHAGLDTALIPADKRRRTVAVYEDTLTVTSPDAAETLRIADLRGATLGNEMAVLAFANGSYVLVPSRAMSAQRYRDLLKHVGAVKETAKK</sequence>